<dbReference type="Pfam" id="PF04607">
    <property type="entry name" value="RelA_SpoT"/>
    <property type="match status" value="1"/>
</dbReference>
<organism evidence="4">
    <name type="scientific">Dunaliella tertiolecta</name>
    <name type="common">Green alga</name>
    <dbReference type="NCBI Taxonomy" id="3047"/>
    <lineage>
        <taxon>Eukaryota</taxon>
        <taxon>Viridiplantae</taxon>
        <taxon>Chlorophyta</taxon>
        <taxon>core chlorophytes</taxon>
        <taxon>Chlorophyceae</taxon>
        <taxon>CS clade</taxon>
        <taxon>Chlamydomonadales</taxon>
        <taxon>Dunaliellaceae</taxon>
        <taxon>Dunaliella</taxon>
    </lineage>
</organism>
<feature type="compositionally biased region" description="Low complexity" evidence="2">
    <location>
        <begin position="140"/>
        <end position="153"/>
    </location>
</feature>
<evidence type="ECO:0000259" key="3">
    <source>
        <dbReference type="SMART" id="SM00954"/>
    </source>
</evidence>
<feature type="region of interest" description="Disordered" evidence="2">
    <location>
        <begin position="169"/>
        <end position="189"/>
    </location>
</feature>
<proteinExistence type="inferred from homology"/>
<accession>A0A7S3R7J4</accession>
<dbReference type="EMBL" id="HBIP01032869">
    <property type="protein sequence ID" value="CAE0504965.1"/>
    <property type="molecule type" value="Transcribed_RNA"/>
</dbReference>
<dbReference type="Gene3D" id="3.30.460.10">
    <property type="entry name" value="Beta Polymerase, domain 2"/>
    <property type="match status" value="1"/>
</dbReference>
<dbReference type="Gene3D" id="1.10.3210.10">
    <property type="entry name" value="Hypothetical protein af1432"/>
    <property type="match status" value="1"/>
</dbReference>
<feature type="compositionally biased region" description="Low complexity" evidence="2">
    <location>
        <begin position="52"/>
        <end position="70"/>
    </location>
</feature>
<feature type="region of interest" description="Disordered" evidence="2">
    <location>
        <begin position="1"/>
        <end position="153"/>
    </location>
</feature>
<dbReference type="SUPFAM" id="SSF109604">
    <property type="entry name" value="HD-domain/PDEase-like"/>
    <property type="match status" value="1"/>
</dbReference>
<dbReference type="PANTHER" id="PTHR21262">
    <property type="entry name" value="GUANOSINE-3',5'-BIS DIPHOSPHATE 3'-PYROPHOSPHOHYDROLASE"/>
    <property type="match status" value="1"/>
</dbReference>
<dbReference type="SUPFAM" id="SSF81301">
    <property type="entry name" value="Nucleotidyltransferase"/>
    <property type="match status" value="1"/>
</dbReference>
<dbReference type="CDD" id="cd05399">
    <property type="entry name" value="NT_Rel-Spo_like"/>
    <property type="match status" value="1"/>
</dbReference>
<dbReference type="FunFam" id="1.10.3210.10:FF:000001">
    <property type="entry name" value="GTP pyrophosphokinase RelA"/>
    <property type="match status" value="1"/>
</dbReference>
<dbReference type="Pfam" id="PF13328">
    <property type="entry name" value="HD_4"/>
    <property type="match status" value="1"/>
</dbReference>
<feature type="compositionally biased region" description="Polar residues" evidence="2">
    <location>
        <begin position="26"/>
        <end position="46"/>
    </location>
</feature>
<feature type="compositionally biased region" description="Pro residues" evidence="2">
    <location>
        <begin position="71"/>
        <end position="88"/>
    </location>
</feature>
<reference evidence="4" key="1">
    <citation type="submission" date="2021-01" db="EMBL/GenBank/DDBJ databases">
        <authorList>
            <person name="Corre E."/>
            <person name="Pelletier E."/>
            <person name="Niang G."/>
            <person name="Scheremetjew M."/>
            <person name="Finn R."/>
            <person name="Kale V."/>
            <person name="Holt S."/>
            <person name="Cochrane G."/>
            <person name="Meng A."/>
            <person name="Brown T."/>
            <person name="Cohen L."/>
        </authorList>
    </citation>
    <scope>NUCLEOTIDE SEQUENCE</scope>
    <source>
        <strain evidence="4">CCMP1320</strain>
    </source>
</reference>
<evidence type="ECO:0000256" key="2">
    <source>
        <dbReference type="SAM" id="MobiDB-lite"/>
    </source>
</evidence>
<evidence type="ECO:0000256" key="1">
    <source>
        <dbReference type="ARBA" id="ARBA00007476"/>
    </source>
</evidence>
<gene>
    <name evidence="4" type="ORF">DTER00134_LOCUS20038</name>
</gene>
<dbReference type="InterPro" id="IPR007685">
    <property type="entry name" value="RelA_SpoT"/>
</dbReference>
<dbReference type="GO" id="GO:0015969">
    <property type="term" value="P:guanosine tetraphosphate metabolic process"/>
    <property type="evidence" value="ECO:0007669"/>
    <property type="project" value="InterPro"/>
</dbReference>
<feature type="compositionally biased region" description="Low complexity" evidence="2">
    <location>
        <begin position="93"/>
        <end position="125"/>
    </location>
</feature>
<dbReference type="PANTHER" id="PTHR21262:SF31">
    <property type="entry name" value="GTP PYROPHOSPHOKINASE"/>
    <property type="match status" value="1"/>
</dbReference>
<sequence>MAHLVSSPALPFTKNGGGGGARNSGFPATSRLSTSATTQAPESCSTMAERVMMSMSSSSRRSLSTRCSPPQSGPGPSSSPGPVTPPTPMRQTFGFSPVRSSSSRGNSPPVQQQQQQQQQGGKQQQLGPPASHSSNPPWRSTSSTLPQSNSSSNIVELPGLLSRALLRTGGEGSSREGRAATEGGAEQQLPHALSSPLLHASPLRDQCTDSIGSAHRQMEAGPSPEPDFFPGVDKSLLRDLQERHSIFHTQLVANAFLLAAKAHEGQSRKDGSSQLSHSVLVGLQLAQLGLDAECVAAGLLHEALRSHNSALESQMEEFMPSSVMQLVNRVTAISEISCVFRNNRDKLNEEKWRRMLLAMEDVKAVLIKLACRVHDMRTCGALPRERQVSLAQETLDIFSVVANRLGIWCLKADLEDLAFAVIHPEEHRALSEQVAQRQDSEALEATITRIKAGLDARGVQYEDISGRPKNLYGIWQKMRSSGKSSLDQVYDVTALRVVVTNKHDCYVALRVVQELYRTMPSRSKDYIRGERKPNGYQSLHETIYGEGEFPVEVQFRTHKMHYIAEYGFAAHWKYKEKLSNEDEWLDKEVQYKKWLTMYKLGVHDKKVRPSGAPLQDCALKSLGVHLLHSADQSGGPYGDGSVAGAEQPGVDPFLRHDRFRLRAPTKASVNVVVQTQDGIDTRELAVGMTAGQLGVELGVPNLPRYVLTVNARLAPPGTILRSGDLIQVQPAKQVMSAMQQQPCLSPRQPVGGQEEEREQLVFLPGSPVPVRVVLPPSAAQRKAEKQQRVVARQQQRALQRAAAAEQQEREQLVYLPDSPIPMRVVFPSSSVPNSGGFGAGGSFLAQMLRGGFGKGQRRSSASGDTMQPMA</sequence>
<dbReference type="GO" id="GO:0009507">
    <property type="term" value="C:chloroplast"/>
    <property type="evidence" value="ECO:0007669"/>
    <property type="project" value="TreeGrafter"/>
</dbReference>
<name>A0A7S3R7J4_DUNTE</name>
<dbReference type="AlphaFoldDB" id="A0A7S3R7J4"/>
<protein>
    <recommendedName>
        <fullName evidence="3">RelA/SpoT domain-containing protein</fullName>
    </recommendedName>
</protein>
<comment type="similarity">
    <text evidence="1">Belongs to the RelA/SpoT family.</text>
</comment>
<evidence type="ECO:0000313" key="4">
    <source>
        <dbReference type="EMBL" id="CAE0504965.1"/>
    </source>
</evidence>
<dbReference type="InterPro" id="IPR043519">
    <property type="entry name" value="NT_sf"/>
</dbReference>
<feature type="domain" description="RelA/SpoT" evidence="3">
    <location>
        <begin position="466"/>
        <end position="578"/>
    </location>
</feature>
<dbReference type="SMART" id="SM00954">
    <property type="entry name" value="RelA_SpoT"/>
    <property type="match status" value="1"/>
</dbReference>